<proteinExistence type="predicted"/>
<protein>
    <submittedName>
        <fullName evidence="1">Uncharacterized protein</fullName>
    </submittedName>
</protein>
<evidence type="ECO:0000313" key="2">
    <source>
        <dbReference type="Proteomes" id="UP001057402"/>
    </source>
</evidence>
<sequence>MVASDSMDWTYRRKLGQVGRSQRFVTDASGESSHQFDEFVTEDISDQSLVGASQRTAVSEVAIAAADSSLPVSALQRLIDGVHSFTGFNWWASIALTTIVIRGATAMDSDVVSQHQQCVMALFRDSFAGFSFSTTFMRSIKKITALFRSVNLNLTIPRDLQAFVDWRICLQPT</sequence>
<dbReference type="Proteomes" id="UP001057402">
    <property type="component" value="Chromosome 4"/>
</dbReference>
<reference evidence="2" key="1">
    <citation type="journal article" date="2023" name="Front. Plant Sci.">
        <title>Chromosomal-level genome assembly of Melastoma candidum provides insights into trichome evolution.</title>
        <authorList>
            <person name="Zhong Y."/>
            <person name="Wu W."/>
            <person name="Sun C."/>
            <person name="Zou P."/>
            <person name="Liu Y."/>
            <person name="Dai S."/>
            <person name="Zhou R."/>
        </authorList>
    </citation>
    <scope>NUCLEOTIDE SEQUENCE [LARGE SCALE GENOMIC DNA]</scope>
</reference>
<evidence type="ECO:0000313" key="1">
    <source>
        <dbReference type="EMBL" id="KAI4378036.1"/>
    </source>
</evidence>
<name>A0ACB9RJN2_9MYRT</name>
<comment type="caution">
    <text evidence="1">The sequence shown here is derived from an EMBL/GenBank/DDBJ whole genome shotgun (WGS) entry which is preliminary data.</text>
</comment>
<accession>A0ACB9RJN2</accession>
<gene>
    <name evidence="1" type="ORF">MLD38_015578</name>
</gene>
<organism evidence="1 2">
    <name type="scientific">Melastoma candidum</name>
    <dbReference type="NCBI Taxonomy" id="119954"/>
    <lineage>
        <taxon>Eukaryota</taxon>
        <taxon>Viridiplantae</taxon>
        <taxon>Streptophyta</taxon>
        <taxon>Embryophyta</taxon>
        <taxon>Tracheophyta</taxon>
        <taxon>Spermatophyta</taxon>
        <taxon>Magnoliopsida</taxon>
        <taxon>eudicotyledons</taxon>
        <taxon>Gunneridae</taxon>
        <taxon>Pentapetalae</taxon>
        <taxon>rosids</taxon>
        <taxon>malvids</taxon>
        <taxon>Myrtales</taxon>
        <taxon>Melastomataceae</taxon>
        <taxon>Melastomatoideae</taxon>
        <taxon>Melastomateae</taxon>
        <taxon>Melastoma</taxon>
    </lineage>
</organism>
<keyword evidence="2" id="KW-1185">Reference proteome</keyword>
<dbReference type="EMBL" id="CM042883">
    <property type="protein sequence ID" value="KAI4378036.1"/>
    <property type="molecule type" value="Genomic_DNA"/>
</dbReference>